<protein>
    <submittedName>
        <fullName evidence="1">Uncharacterized protein</fullName>
    </submittedName>
</protein>
<evidence type="ECO:0000313" key="1">
    <source>
        <dbReference type="EMBL" id="KAI8524491.1"/>
    </source>
</evidence>
<comment type="caution">
    <text evidence="1">The sequence shown here is derived from an EMBL/GenBank/DDBJ whole genome shotgun (WGS) entry which is preliminary data.</text>
</comment>
<sequence>MVRSLLELPLCSRIYVFLGNMYAAESPWLLTGQRKFAEHLLVYLSGGRHVESRIVKRTMKKF</sequence>
<proteinExistence type="predicted"/>
<gene>
    <name evidence="1" type="ORF">RHMOL_Rhmol13G0153400</name>
</gene>
<keyword evidence="2" id="KW-1185">Reference proteome</keyword>
<name>A0ACC0L7J5_RHOML</name>
<accession>A0ACC0L7J5</accession>
<dbReference type="Proteomes" id="UP001062846">
    <property type="component" value="Chromosome 13"/>
</dbReference>
<evidence type="ECO:0000313" key="2">
    <source>
        <dbReference type="Proteomes" id="UP001062846"/>
    </source>
</evidence>
<organism evidence="1 2">
    <name type="scientific">Rhododendron molle</name>
    <name type="common">Chinese azalea</name>
    <name type="synonym">Azalea mollis</name>
    <dbReference type="NCBI Taxonomy" id="49168"/>
    <lineage>
        <taxon>Eukaryota</taxon>
        <taxon>Viridiplantae</taxon>
        <taxon>Streptophyta</taxon>
        <taxon>Embryophyta</taxon>
        <taxon>Tracheophyta</taxon>
        <taxon>Spermatophyta</taxon>
        <taxon>Magnoliopsida</taxon>
        <taxon>eudicotyledons</taxon>
        <taxon>Gunneridae</taxon>
        <taxon>Pentapetalae</taxon>
        <taxon>asterids</taxon>
        <taxon>Ericales</taxon>
        <taxon>Ericaceae</taxon>
        <taxon>Ericoideae</taxon>
        <taxon>Rhodoreae</taxon>
        <taxon>Rhododendron</taxon>
    </lineage>
</organism>
<dbReference type="EMBL" id="CM046400">
    <property type="protein sequence ID" value="KAI8524491.1"/>
    <property type="molecule type" value="Genomic_DNA"/>
</dbReference>
<reference evidence="1" key="1">
    <citation type="submission" date="2022-02" db="EMBL/GenBank/DDBJ databases">
        <title>Plant Genome Project.</title>
        <authorList>
            <person name="Zhang R.-G."/>
        </authorList>
    </citation>
    <scope>NUCLEOTIDE SEQUENCE</scope>
    <source>
        <strain evidence="1">AT1</strain>
    </source>
</reference>